<gene>
    <name evidence="6" type="ORF">ONB1V03_LOCUS16431</name>
</gene>
<feature type="transmembrane region" description="Helical" evidence="5">
    <location>
        <begin position="323"/>
        <end position="345"/>
    </location>
</feature>
<organism evidence="6">
    <name type="scientific">Oppiella nova</name>
    <dbReference type="NCBI Taxonomy" id="334625"/>
    <lineage>
        <taxon>Eukaryota</taxon>
        <taxon>Metazoa</taxon>
        <taxon>Ecdysozoa</taxon>
        <taxon>Arthropoda</taxon>
        <taxon>Chelicerata</taxon>
        <taxon>Arachnida</taxon>
        <taxon>Acari</taxon>
        <taxon>Acariformes</taxon>
        <taxon>Sarcoptiformes</taxon>
        <taxon>Oribatida</taxon>
        <taxon>Brachypylina</taxon>
        <taxon>Oppioidea</taxon>
        <taxon>Oppiidae</taxon>
        <taxon>Oppiella</taxon>
    </lineage>
</organism>
<feature type="transmembrane region" description="Helical" evidence="5">
    <location>
        <begin position="409"/>
        <end position="429"/>
    </location>
</feature>
<dbReference type="SUPFAM" id="SSF103473">
    <property type="entry name" value="MFS general substrate transporter"/>
    <property type="match status" value="1"/>
</dbReference>
<evidence type="ECO:0000256" key="4">
    <source>
        <dbReference type="SAM" id="MobiDB-lite"/>
    </source>
</evidence>
<evidence type="ECO:0000256" key="3">
    <source>
        <dbReference type="ARBA" id="ARBA00023136"/>
    </source>
</evidence>
<feature type="region of interest" description="Disordered" evidence="4">
    <location>
        <begin position="59"/>
        <end position="80"/>
    </location>
</feature>
<feature type="transmembrane region" description="Helical" evidence="5">
    <location>
        <begin position="284"/>
        <end position="303"/>
    </location>
</feature>
<dbReference type="PANTHER" id="PTHR23121:SF9">
    <property type="entry name" value="SODIUM-DEPENDENT GLUCOSE TRANSPORTER 1"/>
    <property type="match status" value="1"/>
</dbReference>
<protein>
    <submittedName>
        <fullName evidence="6">Uncharacterized protein</fullName>
    </submittedName>
</protein>
<dbReference type="InterPro" id="IPR036259">
    <property type="entry name" value="MFS_trans_sf"/>
</dbReference>
<name>A0A7R9QWJ6_9ACAR</name>
<dbReference type="EMBL" id="OC933339">
    <property type="protein sequence ID" value="CAD7659860.1"/>
    <property type="molecule type" value="Genomic_DNA"/>
</dbReference>
<feature type="non-terminal residue" evidence="6">
    <location>
        <position position="1"/>
    </location>
</feature>
<evidence type="ECO:0000256" key="1">
    <source>
        <dbReference type="ARBA" id="ARBA00022692"/>
    </source>
</evidence>
<accession>A0A7R9QWJ6</accession>
<evidence type="ECO:0000256" key="5">
    <source>
        <dbReference type="SAM" id="Phobius"/>
    </source>
</evidence>
<feature type="transmembrane region" description="Helical" evidence="5">
    <location>
        <begin position="170"/>
        <end position="189"/>
    </location>
</feature>
<feature type="region of interest" description="Disordered" evidence="4">
    <location>
        <begin position="1"/>
        <end position="25"/>
    </location>
</feature>
<feature type="transmembrane region" description="Helical" evidence="5">
    <location>
        <begin position="352"/>
        <end position="371"/>
    </location>
</feature>
<dbReference type="Gene3D" id="1.20.1250.20">
    <property type="entry name" value="MFS general substrate transporter like domains"/>
    <property type="match status" value="1"/>
</dbReference>
<dbReference type="OrthoDB" id="6510368at2759"/>
<feature type="transmembrane region" description="Helical" evidence="5">
    <location>
        <begin position="131"/>
        <end position="150"/>
    </location>
</feature>
<reference evidence="6" key="1">
    <citation type="submission" date="2020-11" db="EMBL/GenBank/DDBJ databases">
        <authorList>
            <person name="Tran Van P."/>
        </authorList>
    </citation>
    <scope>NUCLEOTIDE SEQUENCE</scope>
</reference>
<evidence type="ECO:0000313" key="7">
    <source>
        <dbReference type="Proteomes" id="UP000728032"/>
    </source>
</evidence>
<dbReference type="AlphaFoldDB" id="A0A7R9QWJ6"/>
<keyword evidence="1 5" id="KW-0812">Transmembrane</keyword>
<evidence type="ECO:0000313" key="6">
    <source>
        <dbReference type="EMBL" id="CAD7659860.1"/>
    </source>
</evidence>
<feature type="compositionally biased region" description="Gly residues" evidence="4">
    <location>
        <begin position="1"/>
        <end position="14"/>
    </location>
</feature>
<keyword evidence="3 5" id="KW-0472">Membrane</keyword>
<feature type="transmembrane region" description="Helical" evidence="5">
    <location>
        <begin position="94"/>
        <end position="119"/>
    </location>
</feature>
<feature type="transmembrane region" description="Helical" evidence="5">
    <location>
        <begin position="228"/>
        <end position="248"/>
    </location>
</feature>
<proteinExistence type="predicted"/>
<feature type="transmembrane region" description="Helical" evidence="5">
    <location>
        <begin position="377"/>
        <end position="397"/>
    </location>
</feature>
<dbReference type="Proteomes" id="UP000728032">
    <property type="component" value="Unassembled WGS sequence"/>
</dbReference>
<dbReference type="PANTHER" id="PTHR23121">
    <property type="entry name" value="SODIUM-DEPENDENT GLUCOSE TRANSPORTER 1"/>
    <property type="match status" value="1"/>
</dbReference>
<evidence type="ECO:0000256" key="2">
    <source>
        <dbReference type="ARBA" id="ARBA00022989"/>
    </source>
</evidence>
<keyword evidence="7" id="KW-1185">Reference proteome</keyword>
<keyword evidence="2 5" id="KW-1133">Transmembrane helix</keyword>
<dbReference type="EMBL" id="CAJPVJ010018514">
    <property type="protein sequence ID" value="CAG2176998.1"/>
    <property type="molecule type" value="Genomic_DNA"/>
</dbReference>
<sequence>PNRAVTGGGGGGGDPSYARRRSSQYVAKHLQSSRRLSAISGHSMALALDIKRKSIGGHSLKNNKELNGKPSGQTTQTCDKELEPEPQMSFRMRLLYTSIMLLIHHDFGVSVSGFAPSYVDFCAMLQTNMTYIGLIPICQAFGGICGSLCAWNNSNNVWLMEMWQHNSPSVLLFSQAIYGIGTIIGPLVVKPFLSGLSAGDNSGSEAINSTVDWSALSNEVSHKLKTPFLITGLIEVIGPVLLVLLFFIKPYKYTSLSKLAEDRAVTDADKARLDEQRRIIPKKTLIVCVSIFFATGFMTENMYMDFGPSFFQFIPLRLSAQTAADIASTMAIALTGGRFLCVFIALKVRTQYLIYVHTCIIWVGVIIQYFGQDVLGVLWASAAIICYGYSCIYVALYGFVNQYFEMTDAVGTIFIACYNSLYLFLPYVIGDNIETNPNIFMYLMFGCS</sequence>